<feature type="compositionally biased region" description="Basic and acidic residues" evidence="1">
    <location>
        <begin position="1"/>
        <end position="13"/>
    </location>
</feature>
<dbReference type="OMA" id="ISNDWAD"/>
<dbReference type="PANTHER" id="PTHR31589">
    <property type="entry name" value="PROTEIN, PUTATIVE (DUF239)-RELATED-RELATED"/>
    <property type="match status" value="1"/>
</dbReference>
<feature type="domain" description="Neprosin PEP catalytic" evidence="2">
    <location>
        <begin position="43"/>
        <end position="270"/>
    </location>
</feature>
<dbReference type="Gramene" id="OB06G12670.1">
    <property type="protein sequence ID" value="OB06G12670.1"/>
    <property type="gene ID" value="OB06G12670"/>
</dbReference>
<dbReference type="AlphaFoldDB" id="J3MB73"/>
<dbReference type="HOGENOM" id="CLU_1031970_0_0_1"/>
<dbReference type="STRING" id="4533.J3MB73"/>
<feature type="region of interest" description="Disordered" evidence="1">
    <location>
        <begin position="1"/>
        <end position="23"/>
    </location>
</feature>
<evidence type="ECO:0000313" key="3">
    <source>
        <dbReference type="EnsemblPlants" id="OB06G12670.1"/>
    </source>
</evidence>
<dbReference type="EnsemblPlants" id="OB06G12670.1">
    <property type="protein sequence ID" value="OB06G12670.1"/>
    <property type="gene ID" value="OB06G12670"/>
</dbReference>
<reference evidence="3" key="1">
    <citation type="journal article" date="2013" name="Nat. Commun.">
        <title>Whole-genome sequencing of Oryza brachyantha reveals mechanisms underlying Oryza genome evolution.</title>
        <authorList>
            <person name="Chen J."/>
            <person name="Huang Q."/>
            <person name="Gao D."/>
            <person name="Wang J."/>
            <person name="Lang Y."/>
            <person name="Liu T."/>
            <person name="Li B."/>
            <person name="Bai Z."/>
            <person name="Luis Goicoechea J."/>
            <person name="Liang C."/>
            <person name="Chen C."/>
            <person name="Zhang W."/>
            <person name="Sun S."/>
            <person name="Liao Y."/>
            <person name="Zhang X."/>
            <person name="Yang L."/>
            <person name="Song C."/>
            <person name="Wang M."/>
            <person name="Shi J."/>
            <person name="Liu G."/>
            <person name="Liu J."/>
            <person name="Zhou H."/>
            <person name="Zhou W."/>
            <person name="Yu Q."/>
            <person name="An N."/>
            <person name="Chen Y."/>
            <person name="Cai Q."/>
            <person name="Wang B."/>
            <person name="Liu B."/>
            <person name="Min J."/>
            <person name="Huang Y."/>
            <person name="Wu H."/>
            <person name="Li Z."/>
            <person name="Zhang Y."/>
            <person name="Yin Y."/>
            <person name="Song W."/>
            <person name="Jiang J."/>
            <person name="Jackson S.A."/>
            <person name="Wing R.A."/>
            <person name="Wang J."/>
            <person name="Chen M."/>
        </authorList>
    </citation>
    <scope>NUCLEOTIDE SEQUENCE [LARGE SCALE GENOMIC DNA]</scope>
    <source>
        <strain evidence="3">cv. IRGC 101232</strain>
    </source>
</reference>
<dbReference type="PROSITE" id="PS52045">
    <property type="entry name" value="NEPROSIN_PEP_CD"/>
    <property type="match status" value="1"/>
</dbReference>
<proteinExistence type="predicted"/>
<evidence type="ECO:0000256" key="1">
    <source>
        <dbReference type="SAM" id="MobiDB-lite"/>
    </source>
</evidence>
<reference evidence="3" key="2">
    <citation type="submission" date="2013-04" db="UniProtKB">
        <authorList>
            <consortium name="EnsemblPlants"/>
        </authorList>
    </citation>
    <scope>IDENTIFICATION</scope>
</reference>
<sequence length="270" mass="29178">MARARELPCRNRSDPAAAAEAGRRAFSHGHPHFSNRSATLNDWPGIPGTLEVAAGYATNGPYHGGRANIPIWQVEVRPGELSMNYIMVGYTLDQDYTPYPSADPPKTLTNQIVVGLVNDGGNNNNCFNLDCGGFHLVNSSYALGIGWNGDSQPGGDKYIVTISIHRDDTSFQWWVSVMDEAIGYYPEGVFDTRFPEAGGRVVDTRPGGAHTSTPMGNGIPACGGGLFAATVFEYLGISANGELFNDANPLGVDDKRPGYYVAYGRRRRDL</sequence>
<accession>J3MB73</accession>
<dbReference type="Proteomes" id="UP000006038">
    <property type="component" value="Chromosome 6"/>
</dbReference>
<name>J3MB73_ORYBR</name>
<protein>
    <recommendedName>
        <fullName evidence="2">Neprosin PEP catalytic domain-containing protein</fullName>
    </recommendedName>
</protein>
<evidence type="ECO:0000313" key="4">
    <source>
        <dbReference type="Proteomes" id="UP000006038"/>
    </source>
</evidence>
<organism evidence="3">
    <name type="scientific">Oryza brachyantha</name>
    <name type="common">malo sina</name>
    <dbReference type="NCBI Taxonomy" id="4533"/>
    <lineage>
        <taxon>Eukaryota</taxon>
        <taxon>Viridiplantae</taxon>
        <taxon>Streptophyta</taxon>
        <taxon>Embryophyta</taxon>
        <taxon>Tracheophyta</taxon>
        <taxon>Spermatophyta</taxon>
        <taxon>Magnoliopsida</taxon>
        <taxon>Liliopsida</taxon>
        <taxon>Poales</taxon>
        <taxon>Poaceae</taxon>
        <taxon>BOP clade</taxon>
        <taxon>Oryzoideae</taxon>
        <taxon>Oryzeae</taxon>
        <taxon>Oryzinae</taxon>
        <taxon>Oryza</taxon>
    </lineage>
</organism>
<dbReference type="PANTHER" id="PTHR31589:SF219">
    <property type="entry name" value="OS06G0144400 PROTEIN"/>
    <property type="match status" value="1"/>
</dbReference>
<dbReference type="InterPro" id="IPR053168">
    <property type="entry name" value="Glutamic_endopeptidase"/>
</dbReference>
<dbReference type="InterPro" id="IPR004314">
    <property type="entry name" value="Neprosin"/>
</dbReference>
<evidence type="ECO:0000259" key="2">
    <source>
        <dbReference type="PROSITE" id="PS52045"/>
    </source>
</evidence>
<dbReference type="Pfam" id="PF03080">
    <property type="entry name" value="Neprosin"/>
    <property type="match status" value="1"/>
</dbReference>
<keyword evidence="4" id="KW-1185">Reference proteome</keyword>